<sequence length="52" mass="5080">MKKVLEIFAVIAVVLCLIGAGVFFSQRPGSGAPAAPGGAEDEAPEAIIGGGP</sequence>
<reference evidence="3 4" key="1">
    <citation type="submission" date="2019-10" db="EMBL/GenBank/DDBJ databases">
        <title>A soil myxobacterium in the family Polyangiaceae.</title>
        <authorList>
            <person name="Li Y."/>
            <person name="Wang J."/>
        </authorList>
    </citation>
    <scope>NUCLEOTIDE SEQUENCE [LARGE SCALE GENOMIC DNA]</scope>
    <source>
        <strain evidence="3 4">DSM 14734</strain>
    </source>
</reference>
<organism evidence="3 4">
    <name type="scientific">Polyangium spumosum</name>
    <dbReference type="NCBI Taxonomy" id="889282"/>
    <lineage>
        <taxon>Bacteria</taxon>
        <taxon>Pseudomonadati</taxon>
        <taxon>Myxococcota</taxon>
        <taxon>Polyangia</taxon>
        <taxon>Polyangiales</taxon>
        <taxon>Polyangiaceae</taxon>
        <taxon>Polyangium</taxon>
    </lineage>
</organism>
<proteinExistence type="predicted"/>
<evidence type="ECO:0000313" key="4">
    <source>
        <dbReference type="Proteomes" id="UP000440224"/>
    </source>
</evidence>
<feature type="region of interest" description="Disordered" evidence="1">
    <location>
        <begin position="29"/>
        <end position="52"/>
    </location>
</feature>
<keyword evidence="2" id="KW-1133">Transmembrane helix</keyword>
<dbReference type="RefSeq" id="WP_153819913.1">
    <property type="nucleotide sequence ID" value="NZ_WJIE01000004.1"/>
</dbReference>
<name>A0A6N7PRQ8_9BACT</name>
<dbReference type="AlphaFoldDB" id="A0A6N7PRQ8"/>
<protein>
    <submittedName>
        <fullName evidence="3">Uncharacterized protein</fullName>
    </submittedName>
</protein>
<evidence type="ECO:0000256" key="2">
    <source>
        <dbReference type="SAM" id="Phobius"/>
    </source>
</evidence>
<evidence type="ECO:0000313" key="3">
    <source>
        <dbReference type="EMBL" id="MRG93040.1"/>
    </source>
</evidence>
<comment type="caution">
    <text evidence="3">The sequence shown here is derived from an EMBL/GenBank/DDBJ whole genome shotgun (WGS) entry which is preliminary data.</text>
</comment>
<accession>A0A6N7PRQ8</accession>
<feature type="transmembrane region" description="Helical" evidence="2">
    <location>
        <begin position="7"/>
        <end position="24"/>
    </location>
</feature>
<keyword evidence="2" id="KW-0812">Transmembrane</keyword>
<dbReference type="Proteomes" id="UP000440224">
    <property type="component" value="Unassembled WGS sequence"/>
</dbReference>
<gene>
    <name evidence="3" type="ORF">GF068_14025</name>
</gene>
<keyword evidence="2" id="KW-0472">Membrane</keyword>
<dbReference type="EMBL" id="WJIE01000004">
    <property type="protein sequence ID" value="MRG93040.1"/>
    <property type="molecule type" value="Genomic_DNA"/>
</dbReference>
<keyword evidence="4" id="KW-1185">Reference proteome</keyword>
<evidence type="ECO:0000256" key="1">
    <source>
        <dbReference type="SAM" id="MobiDB-lite"/>
    </source>
</evidence>